<dbReference type="Proteomes" id="UP000239711">
    <property type="component" value="Unassembled WGS sequence"/>
</dbReference>
<reference evidence="2 3" key="1">
    <citation type="submission" date="2018-02" db="EMBL/GenBank/DDBJ databases">
        <title>The draft genome of Sphingobacterium sp. 5JN-11.</title>
        <authorList>
            <person name="Liu L."/>
            <person name="Li L."/>
            <person name="Liang L."/>
            <person name="Zhang X."/>
            <person name="Wang T."/>
        </authorList>
    </citation>
    <scope>NUCLEOTIDE SEQUENCE [LARGE SCALE GENOMIC DNA]</scope>
    <source>
        <strain evidence="2 3">5JN-11</strain>
    </source>
</reference>
<dbReference type="RefSeq" id="WP_105716547.1">
    <property type="nucleotide sequence ID" value="NZ_PVBQ01000005.1"/>
</dbReference>
<dbReference type="GO" id="GO:0051301">
    <property type="term" value="P:cell division"/>
    <property type="evidence" value="ECO:0007669"/>
    <property type="project" value="UniProtKB-KW"/>
</dbReference>
<evidence type="ECO:0000313" key="2">
    <source>
        <dbReference type="EMBL" id="PRD47920.1"/>
    </source>
</evidence>
<keyword evidence="2" id="KW-0132">Cell division</keyword>
<keyword evidence="1" id="KW-0812">Transmembrane</keyword>
<dbReference type="EMBL" id="PVBQ01000005">
    <property type="protein sequence ID" value="PRD47920.1"/>
    <property type="molecule type" value="Genomic_DNA"/>
</dbReference>
<evidence type="ECO:0000256" key="1">
    <source>
        <dbReference type="SAM" id="Phobius"/>
    </source>
</evidence>
<proteinExistence type="predicted"/>
<keyword evidence="1" id="KW-1133">Transmembrane helix</keyword>
<evidence type="ECO:0000313" key="3">
    <source>
        <dbReference type="Proteomes" id="UP000239711"/>
    </source>
</evidence>
<sequence>MLNAVRNIPWRQLGYASLGLIALIGIGMLMGLVKKKDTAQACASMKVVVEGKETFIDQHDISDLVNTKFGNVVGKPLNEIPIDQIEKALMELPYVSSAEIYTDMDGILQILVQQREVVLRIVNKAGKEYYIDTKGAKVPVTLKYVPHVLVANGNIQEGYEKPLDTIQTQLLTDLVAIVDHVKNDPLWSNQIVQLYVDDKQDIEIIPRVGTQPLIIGSADKLAEKLARLEVFYKNILPKVGSDAYEKVNVKYDGQIICERRDGWVLDSLQIKLKMK</sequence>
<accession>A0A2S9J593</accession>
<keyword evidence="3" id="KW-1185">Reference proteome</keyword>
<keyword evidence="1" id="KW-0472">Membrane</keyword>
<protein>
    <submittedName>
        <fullName evidence="2">Cell division protein FtsQ</fullName>
    </submittedName>
</protein>
<comment type="caution">
    <text evidence="2">The sequence shown here is derived from an EMBL/GenBank/DDBJ whole genome shotgun (WGS) entry which is preliminary data.</text>
</comment>
<dbReference type="OrthoDB" id="1466667at2"/>
<keyword evidence="2" id="KW-0131">Cell cycle</keyword>
<name>A0A2S9J593_9SPHI</name>
<organism evidence="2 3">
    <name type="scientific">Sphingobacterium haloxyli</name>
    <dbReference type="NCBI Taxonomy" id="2100533"/>
    <lineage>
        <taxon>Bacteria</taxon>
        <taxon>Pseudomonadati</taxon>
        <taxon>Bacteroidota</taxon>
        <taxon>Sphingobacteriia</taxon>
        <taxon>Sphingobacteriales</taxon>
        <taxon>Sphingobacteriaceae</taxon>
        <taxon>Sphingobacterium</taxon>
    </lineage>
</organism>
<dbReference type="AlphaFoldDB" id="A0A2S9J593"/>
<feature type="transmembrane region" description="Helical" evidence="1">
    <location>
        <begin position="12"/>
        <end position="33"/>
    </location>
</feature>
<gene>
    <name evidence="2" type="ORF">C5745_08400</name>
</gene>